<dbReference type="PROSITE" id="PS50011">
    <property type="entry name" value="PROTEIN_KINASE_DOM"/>
    <property type="match status" value="1"/>
</dbReference>
<evidence type="ECO:0000259" key="6">
    <source>
        <dbReference type="PROSITE" id="PS50011"/>
    </source>
</evidence>
<accession>A0ABR2GV50</accession>
<evidence type="ECO:0000256" key="1">
    <source>
        <dbReference type="ARBA" id="ARBA00022527"/>
    </source>
</evidence>
<evidence type="ECO:0000256" key="4">
    <source>
        <dbReference type="ARBA" id="ARBA00022777"/>
    </source>
</evidence>
<dbReference type="Pfam" id="PF00069">
    <property type="entry name" value="Pkinase"/>
    <property type="match status" value="1"/>
</dbReference>
<dbReference type="EMBL" id="JAPFFF010000060">
    <property type="protein sequence ID" value="KAK8837242.1"/>
    <property type="molecule type" value="Genomic_DNA"/>
</dbReference>
<keyword evidence="3" id="KW-0547">Nucleotide-binding</keyword>
<keyword evidence="2" id="KW-0808">Transferase</keyword>
<evidence type="ECO:0000256" key="5">
    <source>
        <dbReference type="ARBA" id="ARBA00022840"/>
    </source>
</evidence>
<dbReference type="Proteomes" id="UP001470230">
    <property type="component" value="Unassembled WGS sequence"/>
</dbReference>
<dbReference type="PANTHER" id="PTHR24345">
    <property type="entry name" value="SERINE/THREONINE-PROTEIN KINASE PLK"/>
    <property type="match status" value="1"/>
</dbReference>
<dbReference type="PANTHER" id="PTHR24345:SF0">
    <property type="entry name" value="CELL CYCLE SERINE_THREONINE-PROTEIN KINASE CDC5_MSD2"/>
    <property type="match status" value="1"/>
</dbReference>
<dbReference type="Gene3D" id="1.10.510.10">
    <property type="entry name" value="Transferase(Phosphotransferase) domain 1"/>
    <property type="match status" value="1"/>
</dbReference>
<organism evidence="7 8">
    <name type="scientific">Tritrichomonas musculus</name>
    <dbReference type="NCBI Taxonomy" id="1915356"/>
    <lineage>
        <taxon>Eukaryota</taxon>
        <taxon>Metamonada</taxon>
        <taxon>Parabasalia</taxon>
        <taxon>Tritrichomonadida</taxon>
        <taxon>Tritrichomonadidae</taxon>
        <taxon>Tritrichomonas</taxon>
    </lineage>
</organism>
<protein>
    <recommendedName>
        <fullName evidence="6">Protein kinase domain-containing protein</fullName>
    </recommendedName>
</protein>
<proteinExistence type="predicted"/>
<reference evidence="7 8" key="1">
    <citation type="submission" date="2024-04" db="EMBL/GenBank/DDBJ databases">
        <title>Tritrichomonas musculus Genome.</title>
        <authorList>
            <person name="Alves-Ferreira E."/>
            <person name="Grigg M."/>
            <person name="Lorenzi H."/>
            <person name="Galac M."/>
        </authorList>
    </citation>
    <scope>NUCLEOTIDE SEQUENCE [LARGE SCALE GENOMIC DNA]</scope>
    <source>
        <strain evidence="7 8">EAF2021</strain>
    </source>
</reference>
<sequence length="112" mass="12933">MNVDIWSLGVIMTELLIGKNPFQFSTTTESLYSINCGISESDYRIVNLSPNAKNLISRMLCTNPYNRITAEEALNHKWFAVDLQNYRRKNPQVMNDFVEDKEPNEIKNEDAT</sequence>
<evidence type="ECO:0000313" key="7">
    <source>
        <dbReference type="EMBL" id="KAK8837242.1"/>
    </source>
</evidence>
<keyword evidence="5" id="KW-0067">ATP-binding</keyword>
<evidence type="ECO:0000313" key="8">
    <source>
        <dbReference type="Proteomes" id="UP001470230"/>
    </source>
</evidence>
<dbReference type="SUPFAM" id="SSF56112">
    <property type="entry name" value="Protein kinase-like (PK-like)"/>
    <property type="match status" value="1"/>
</dbReference>
<gene>
    <name evidence="7" type="ORF">M9Y10_036671</name>
</gene>
<comment type="caution">
    <text evidence="7">The sequence shown here is derived from an EMBL/GenBank/DDBJ whole genome shotgun (WGS) entry which is preliminary data.</text>
</comment>
<dbReference type="InterPro" id="IPR011009">
    <property type="entry name" value="Kinase-like_dom_sf"/>
</dbReference>
<feature type="domain" description="Protein kinase" evidence="6">
    <location>
        <begin position="1"/>
        <end position="79"/>
    </location>
</feature>
<keyword evidence="1" id="KW-0723">Serine/threonine-protein kinase</keyword>
<evidence type="ECO:0000256" key="3">
    <source>
        <dbReference type="ARBA" id="ARBA00022741"/>
    </source>
</evidence>
<keyword evidence="8" id="KW-1185">Reference proteome</keyword>
<evidence type="ECO:0000256" key="2">
    <source>
        <dbReference type="ARBA" id="ARBA00022679"/>
    </source>
</evidence>
<keyword evidence="4" id="KW-0418">Kinase</keyword>
<dbReference type="InterPro" id="IPR000719">
    <property type="entry name" value="Prot_kinase_dom"/>
</dbReference>
<name>A0ABR2GV50_9EUKA</name>